<reference evidence="1" key="1">
    <citation type="submission" date="2020-12" db="EMBL/GenBank/DDBJ databases">
        <title>Metabolic potential, ecology and presence of endohyphal bacteria is reflected in genomic diversity of Mucoromycotina.</title>
        <authorList>
            <person name="Muszewska A."/>
            <person name="Okrasinska A."/>
            <person name="Steczkiewicz K."/>
            <person name="Drgas O."/>
            <person name="Orlowska M."/>
            <person name="Perlinska-Lenart U."/>
            <person name="Aleksandrzak-Piekarczyk T."/>
            <person name="Szatraj K."/>
            <person name="Zielenkiewicz U."/>
            <person name="Pilsyk S."/>
            <person name="Malc E."/>
            <person name="Mieczkowski P."/>
            <person name="Kruszewska J.S."/>
            <person name="Biernat P."/>
            <person name="Pawlowska J."/>
        </authorList>
    </citation>
    <scope>NUCLEOTIDE SEQUENCE</scope>
    <source>
        <strain evidence="1">WA0000017839</strain>
    </source>
</reference>
<sequence>MSVGKEDYEAQILIGLSSLIQRLPSRSLLFATIIRKTELWSIIFDPILTTLLFDPDLDILLRRTNVVPEDDCASKIIRVQPDAMICEIDQHNWGCTIGYSEAKMVEPEPNIAGLANNLLRIAKSIGESKTGTILAFQIHSNNINSGYCVV</sequence>
<gene>
    <name evidence="1" type="ORF">INT47_000909</name>
</gene>
<comment type="caution">
    <text evidence="1">The sequence shown here is derived from an EMBL/GenBank/DDBJ whole genome shotgun (WGS) entry which is preliminary data.</text>
</comment>
<dbReference type="OrthoDB" id="2283680at2759"/>
<name>A0A8H7RPM3_9FUNG</name>
<accession>A0A8H7RPM3</accession>
<evidence type="ECO:0000313" key="2">
    <source>
        <dbReference type="Proteomes" id="UP000603453"/>
    </source>
</evidence>
<proteinExistence type="predicted"/>
<dbReference type="Proteomes" id="UP000603453">
    <property type="component" value="Unassembled WGS sequence"/>
</dbReference>
<keyword evidence="2" id="KW-1185">Reference proteome</keyword>
<evidence type="ECO:0000313" key="1">
    <source>
        <dbReference type="EMBL" id="KAG2214353.1"/>
    </source>
</evidence>
<protein>
    <submittedName>
        <fullName evidence="1">Uncharacterized protein</fullName>
    </submittedName>
</protein>
<organism evidence="1 2">
    <name type="scientific">Mucor saturninus</name>
    <dbReference type="NCBI Taxonomy" id="64648"/>
    <lineage>
        <taxon>Eukaryota</taxon>
        <taxon>Fungi</taxon>
        <taxon>Fungi incertae sedis</taxon>
        <taxon>Mucoromycota</taxon>
        <taxon>Mucoromycotina</taxon>
        <taxon>Mucoromycetes</taxon>
        <taxon>Mucorales</taxon>
        <taxon>Mucorineae</taxon>
        <taxon>Mucoraceae</taxon>
        <taxon>Mucor</taxon>
    </lineage>
</organism>
<dbReference type="EMBL" id="JAEPRD010000001">
    <property type="protein sequence ID" value="KAG2214353.1"/>
    <property type="molecule type" value="Genomic_DNA"/>
</dbReference>
<dbReference type="AlphaFoldDB" id="A0A8H7RPM3"/>